<organism evidence="1">
    <name type="scientific">Percolomonas cosmopolitus</name>
    <dbReference type="NCBI Taxonomy" id="63605"/>
    <lineage>
        <taxon>Eukaryota</taxon>
        <taxon>Discoba</taxon>
        <taxon>Heterolobosea</taxon>
        <taxon>Tetramitia</taxon>
        <taxon>Eutetramitia</taxon>
        <taxon>Percolomonadidae</taxon>
        <taxon>Percolomonas</taxon>
    </lineage>
</organism>
<name>A0A7S1KRT1_9EUKA</name>
<accession>A0A7S1KRT1</accession>
<gene>
    <name evidence="1" type="ORF">PCOS0759_LOCUS6765</name>
</gene>
<evidence type="ECO:0000313" key="1">
    <source>
        <dbReference type="EMBL" id="CAD9083511.1"/>
    </source>
</evidence>
<sequence length="184" mass="21182">MKQLSLSRVGELLHTHSSTGAKIRMGVISLSSSLRQLQRHQRIQIPAHTLYLADHSSHSQPRLQNRISRIEATDSLDENFLGDYTPIGLVPLVWGYLCSYSRKVLWGSIEGNDWRHRKGDTQEFVDVPHDLGGHSDLEVDSMRQKHISTPLSSEKNILRRRVYRTPTKRKVYIELPSDEDVFEK</sequence>
<dbReference type="AlphaFoldDB" id="A0A7S1KRT1"/>
<dbReference type="EMBL" id="HBGD01008214">
    <property type="protein sequence ID" value="CAD9083511.1"/>
    <property type="molecule type" value="Transcribed_RNA"/>
</dbReference>
<reference evidence="1" key="1">
    <citation type="submission" date="2021-01" db="EMBL/GenBank/DDBJ databases">
        <authorList>
            <person name="Corre E."/>
            <person name="Pelletier E."/>
            <person name="Niang G."/>
            <person name="Scheremetjew M."/>
            <person name="Finn R."/>
            <person name="Kale V."/>
            <person name="Holt S."/>
            <person name="Cochrane G."/>
            <person name="Meng A."/>
            <person name="Brown T."/>
            <person name="Cohen L."/>
        </authorList>
    </citation>
    <scope>NUCLEOTIDE SEQUENCE</scope>
    <source>
        <strain evidence="1">WS</strain>
    </source>
</reference>
<proteinExistence type="predicted"/>
<protein>
    <submittedName>
        <fullName evidence="1">Uncharacterized protein</fullName>
    </submittedName>
</protein>